<sequence>MLQLLLEAQKGVELKEEIVADESFAVQEESTLQETSVHKPINKLTDEDITAQAMIFFFAGFDSVATLMCFMAYEIAVHPDIQTRLRNEIQETLHEHQGQLTYEVLLKMKYLDMVVSESLRKWPANVVVDRECTKDYTIQPKLTGEVAVHLLEKSTVWIPIIGIHRNPEYYPDPENFDPERFNDENRHKINSYVYLPFGLGPRNCIGSRFALLEIKIVFFYLLQHFELVPTAKSQIPLKISRQTFNLNAEGGFWFGLKRLYN</sequence>
<evidence type="ECO:0000256" key="11">
    <source>
        <dbReference type="ARBA" id="ARBA00023033"/>
    </source>
</evidence>
<evidence type="ECO:0000256" key="10">
    <source>
        <dbReference type="ARBA" id="ARBA00023004"/>
    </source>
</evidence>
<dbReference type="Pfam" id="PF00067">
    <property type="entry name" value="p450"/>
    <property type="match status" value="1"/>
</dbReference>
<dbReference type="FunFam" id="1.10.630.10:FF:000182">
    <property type="entry name" value="Cytochrome P450 3A4"/>
    <property type="match status" value="1"/>
</dbReference>
<evidence type="ECO:0008006" key="17">
    <source>
        <dbReference type="Google" id="ProtNLM"/>
    </source>
</evidence>
<dbReference type="AlphaFoldDB" id="A0A9P0GVI3"/>
<name>A0A9P0GVI3_DIABA</name>
<dbReference type="PROSITE" id="PS00086">
    <property type="entry name" value="CYTOCHROME_P450"/>
    <property type="match status" value="1"/>
</dbReference>
<dbReference type="OrthoDB" id="2789670at2759"/>
<comment type="subcellular location">
    <subcellularLocation>
        <location evidence="3">Endoplasmic reticulum membrane</location>
        <topology evidence="3">Peripheral membrane protein</topology>
    </subcellularLocation>
    <subcellularLocation>
        <location evidence="2">Microsome membrane</location>
        <topology evidence="2">Peripheral membrane protein</topology>
    </subcellularLocation>
</comment>
<evidence type="ECO:0000256" key="14">
    <source>
        <dbReference type="RuleBase" id="RU000461"/>
    </source>
</evidence>
<evidence type="ECO:0000256" key="12">
    <source>
        <dbReference type="ARBA" id="ARBA00023136"/>
    </source>
</evidence>
<dbReference type="Proteomes" id="UP001153709">
    <property type="component" value="Chromosome 6"/>
</dbReference>
<dbReference type="GO" id="GO:0005506">
    <property type="term" value="F:iron ion binding"/>
    <property type="evidence" value="ECO:0007669"/>
    <property type="project" value="InterPro"/>
</dbReference>
<proteinExistence type="inferred from homology"/>
<evidence type="ECO:0000313" key="15">
    <source>
        <dbReference type="EMBL" id="CAH1281420.1"/>
    </source>
</evidence>
<dbReference type="Gene3D" id="1.10.630.10">
    <property type="entry name" value="Cytochrome P450"/>
    <property type="match status" value="1"/>
</dbReference>
<dbReference type="GO" id="GO:0016705">
    <property type="term" value="F:oxidoreductase activity, acting on paired donors, with incorporation or reduction of molecular oxygen"/>
    <property type="evidence" value="ECO:0007669"/>
    <property type="project" value="InterPro"/>
</dbReference>
<comment type="similarity">
    <text evidence="4 14">Belongs to the cytochrome P450 family.</text>
</comment>
<dbReference type="SUPFAM" id="SSF48264">
    <property type="entry name" value="Cytochrome P450"/>
    <property type="match status" value="1"/>
</dbReference>
<dbReference type="InterPro" id="IPR002401">
    <property type="entry name" value="Cyt_P450_E_grp-I"/>
</dbReference>
<protein>
    <recommendedName>
        <fullName evidence="17">Cytochrome P450</fullName>
    </recommendedName>
</protein>
<dbReference type="InterPro" id="IPR050476">
    <property type="entry name" value="Insect_CytP450_Detox"/>
</dbReference>
<evidence type="ECO:0000256" key="2">
    <source>
        <dbReference type="ARBA" id="ARBA00004174"/>
    </source>
</evidence>
<gene>
    <name evidence="15" type="ORF">DIABBA_LOCUS9163</name>
</gene>
<keyword evidence="7" id="KW-0256">Endoplasmic reticulum</keyword>
<dbReference type="InterPro" id="IPR001128">
    <property type="entry name" value="Cyt_P450"/>
</dbReference>
<keyword evidence="6 13" id="KW-0479">Metal-binding</keyword>
<evidence type="ECO:0000256" key="4">
    <source>
        <dbReference type="ARBA" id="ARBA00010617"/>
    </source>
</evidence>
<evidence type="ECO:0000256" key="9">
    <source>
        <dbReference type="ARBA" id="ARBA00023002"/>
    </source>
</evidence>
<dbReference type="PANTHER" id="PTHR24292">
    <property type="entry name" value="CYTOCHROME P450"/>
    <property type="match status" value="1"/>
</dbReference>
<evidence type="ECO:0000256" key="7">
    <source>
        <dbReference type="ARBA" id="ARBA00022824"/>
    </source>
</evidence>
<dbReference type="PRINTS" id="PR00463">
    <property type="entry name" value="EP450I"/>
</dbReference>
<evidence type="ECO:0000256" key="3">
    <source>
        <dbReference type="ARBA" id="ARBA00004406"/>
    </source>
</evidence>
<keyword evidence="11 14" id="KW-0503">Monooxygenase</keyword>
<reference evidence="15" key="1">
    <citation type="submission" date="2022-01" db="EMBL/GenBank/DDBJ databases">
        <authorList>
            <person name="King R."/>
        </authorList>
    </citation>
    <scope>NUCLEOTIDE SEQUENCE</scope>
</reference>
<evidence type="ECO:0000256" key="6">
    <source>
        <dbReference type="ARBA" id="ARBA00022723"/>
    </source>
</evidence>
<keyword evidence="5 13" id="KW-0349">Heme</keyword>
<dbReference type="PRINTS" id="PR00385">
    <property type="entry name" value="P450"/>
</dbReference>
<keyword evidence="12" id="KW-0472">Membrane</keyword>
<evidence type="ECO:0000256" key="8">
    <source>
        <dbReference type="ARBA" id="ARBA00022848"/>
    </source>
</evidence>
<accession>A0A9P0GVI3</accession>
<dbReference type="GO" id="GO:0004497">
    <property type="term" value="F:monooxygenase activity"/>
    <property type="evidence" value="ECO:0007669"/>
    <property type="project" value="UniProtKB-KW"/>
</dbReference>
<evidence type="ECO:0000256" key="13">
    <source>
        <dbReference type="PIRSR" id="PIRSR602401-1"/>
    </source>
</evidence>
<organism evidence="15 16">
    <name type="scientific">Diabrotica balteata</name>
    <name type="common">Banded cucumber beetle</name>
    <dbReference type="NCBI Taxonomy" id="107213"/>
    <lineage>
        <taxon>Eukaryota</taxon>
        <taxon>Metazoa</taxon>
        <taxon>Ecdysozoa</taxon>
        <taxon>Arthropoda</taxon>
        <taxon>Hexapoda</taxon>
        <taxon>Insecta</taxon>
        <taxon>Pterygota</taxon>
        <taxon>Neoptera</taxon>
        <taxon>Endopterygota</taxon>
        <taxon>Coleoptera</taxon>
        <taxon>Polyphaga</taxon>
        <taxon>Cucujiformia</taxon>
        <taxon>Chrysomeloidea</taxon>
        <taxon>Chrysomelidae</taxon>
        <taxon>Galerucinae</taxon>
        <taxon>Diabroticina</taxon>
        <taxon>Diabroticites</taxon>
        <taxon>Diabrotica</taxon>
    </lineage>
</organism>
<dbReference type="EMBL" id="OU898281">
    <property type="protein sequence ID" value="CAH1281420.1"/>
    <property type="molecule type" value="Genomic_DNA"/>
</dbReference>
<dbReference type="InterPro" id="IPR017972">
    <property type="entry name" value="Cyt_P450_CS"/>
</dbReference>
<keyword evidence="10 13" id="KW-0408">Iron</keyword>
<evidence type="ECO:0000256" key="5">
    <source>
        <dbReference type="ARBA" id="ARBA00022617"/>
    </source>
</evidence>
<keyword evidence="9 14" id="KW-0560">Oxidoreductase</keyword>
<evidence type="ECO:0000256" key="1">
    <source>
        <dbReference type="ARBA" id="ARBA00001971"/>
    </source>
</evidence>
<comment type="cofactor">
    <cofactor evidence="1 13">
        <name>heme</name>
        <dbReference type="ChEBI" id="CHEBI:30413"/>
    </cofactor>
</comment>
<dbReference type="GO" id="GO:0020037">
    <property type="term" value="F:heme binding"/>
    <property type="evidence" value="ECO:0007669"/>
    <property type="project" value="InterPro"/>
</dbReference>
<dbReference type="PANTHER" id="PTHR24292:SF54">
    <property type="entry name" value="CYP9F3-RELATED"/>
    <property type="match status" value="1"/>
</dbReference>
<dbReference type="GO" id="GO:0005789">
    <property type="term" value="C:endoplasmic reticulum membrane"/>
    <property type="evidence" value="ECO:0007669"/>
    <property type="project" value="UniProtKB-SubCell"/>
</dbReference>
<feature type="binding site" description="axial binding residue" evidence="13">
    <location>
        <position position="204"/>
    </location>
    <ligand>
        <name>heme</name>
        <dbReference type="ChEBI" id="CHEBI:30413"/>
    </ligand>
    <ligandPart>
        <name>Fe</name>
        <dbReference type="ChEBI" id="CHEBI:18248"/>
    </ligandPart>
</feature>
<evidence type="ECO:0000313" key="16">
    <source>
        <dbReference type="Proteomes" id="UP001153709"/>
    </source>
</evidence>
<keyword evidence="8" id="KW-0492">Microsome</keyword>
<keyword evidence="16" id="KW-1185">Reference proteome</keyword>
<dbReference type="InterPro" id="IPR036396">
    <property type="entry name" value="Cyt_P450_sf"/>
</dbReference>